<dbReference type="GO" id="GO:0005737">
    <property type="term" value="C:cytoplasm"/>
    <property type="evidence" value="ECO:0007669"/>
    <property type="project" value="UniProtKB-SubCell"/>
</dbReference>
<dbReference type="EMBL" id="JAAZBX010000007">
    <property type="protein sequence ID" value="NLD25419.1"/>
    <property type="molecule type" value="Genomic_DNA"/>
</dbReference>
<gene>
    <name evidence="6 8" type="primary">rsmI</name>
    <name evidence="8" type="ORF">GX656_02155</name>
</gene>
<keyword evidence="2 6" id="KW-0698">rRNA processing</keyword>
<comment type="caution">
    <text evidence="8">The sequence shown here is derived from an EMBL/GenBank/DDBJ whole genome shotgun (WGS) entry which is preliminary data.</text>
</comment>
<evidence type="ECO:0000313" key="9">
    <source>
        <dbReference type="Proteomes" id="UP000545876"/>
    </source>
</evidence>
<keyword evidence="3 6" id="KW-0489">Methyltransferase</keyword>
<protein>
    <recommendedName>
        <fullName evidence="6">Ribosomal RNA small subunit methyltransferase I</fullName>
        <ecNumber evidence="6">2.1.1.198</ecNumber>
    </recommendedName>
    <alternativeName>
        <fullName evidence="6">16S rRNA 2'-O-ribose C1402 methyltransferase</fullName>
    </alternativeName>
    <alternativeName>
        <fullName evidence="6">rRNA (cytidine-2'-O-)-methyltransferase RsmI</fullName>
    </alternativeName>
</protein>
<dbReference type="Proteomes" id="UP000545876">
    <property type="component" value="Unassembled WGS sequence"/>
</dbReference>
<dbReference type="InterPro" id="IPR014777">
    <property type="entry name" value="4pyrrole_Mease_sub1"/>
</dbReference>
<evidence type="ECO:0000256" key="3">
    <source>
        <dbReference type="ARBA" id="ARBA00022603"/>
    </source>
</evidence>
<dbReference type="NCBIfam" id="TIGR00096">
    <property type="entry name" value="16S rRNA (cytidine(1402)-2'-O)-methyltransferase"/>
    <property type="match status" value="1"/>
</dbReference>
<evidence type="ECO:0000313" key="8">
    <source>
        <dbReference type="EMBL" id="NLD25419.1"/>
    </source>
</evidence>
<keyword evidence="5 6" id="KW-0949">S-adenosyl-L-methionine</keyword>
<dbReference type="EC" id="2.1.1.198" evidence="6"/>
<dbReference type="CDD" id="cd11648">
    <property type="entry name" value="RsmI"/>
    <property type="match status" value="1"/>
</dbReference>
<dbReference type="Pfam" id="PF00590">
    <property type="entry name" value="TP_methylase"/>
    <property type="match status" value="1"/>
</dbReference>
<organism evidence="8 9">
    <name type="scientific">Candidatus Dojkabacteria bacterium</name>
    <dbReference type="NCBI Taxonomy" id="2099670"/>
    <lineage>
        <taxon>Bacteria</taxon>
        <taxon>Candidatus Dojkabacteria</taxon>
    </lineage>
</organism>
<evidence type="ECO:0000256" key="5">
    <source>
        <dbReference type="ARBA" id="ARBA00022691"/>
    </source>
</evidence>
<keyword evidence="1 6" id="KW-0963">Cytoplasm</keyword>
<evidence type="ECO:0000259" key="7">
    <source>
        <dbReference type="Pfam" id="PF00590"/>
    </source>
</evidence>
<feature type="domain" description="Tetrapyrrole methylase" evidence="7">
    <location>
        <begin position="5"/>
        <end position="204"/>
    </location>
</feature>
<dbReference type="InterPro" id="IPR008189">
    <property type="entry name" value="rRNA_ssu_MeTfrase_I"/>
</dbReference>
<comment type="subcellular location">
    <subcellularLocation>
        <location evidence="6">Cytoplasm</location>
    </subcellularLocation>
</comment>
<accession>A0A847D0B0</accession>
<dbReference type="PROSITE" id="PS01296">
    <property type="entry name" value="RSMI"/>
    <property type="match status" value="1"/>
</dbReference>
<dbReference type="PANTHER" id="PTHR46111">
    <property type="entry name" value="RIBOSOMAL RNA SMALL SUBUNIT METHYLTRANSFERASE I"/>
    <property type="match status" value="1"/>
</dbReference>
<evidence type="ECO:0000256" key="4">
    <source>
        <dbReference type="ARBA" id="ARBA00022679"/>
    </source>
</evidence>
<dbReference type="Gene3D" id="3.30.950.10">
    <property type="entry name" value="Methyltransferase, Cobalt-precorrin-4 Transmethylase, Domain 2"/>
    <property type="match status" value="1"/>
</dbReference>
<reference evidence="8 9" key="1">
    <citation type="journal article" date="2020" name="Biotechnol. Biofuels">
        <title>New insights from the biogas microbiome by comprehensive genome-resolved metagenomics of nearly 1600 species originating from multiple anaerobic digesters.</title>
        <authorList>
            <person name="Campanaro S."/>
            <person name="Treu L."/>
            <person name="Rodriguez-R L.M."/>
            <person name="Kovalovszki A."/>
            <person name="Ziels R.M."/>
            <person name="Maus I."/>
            <person name="Zhu X."/>
            <person name="Kougias P.G."/>
            <person name="Basile A."/>
            <person name="Luo G."/>
            <person name="Schluter A."/>
            <person name="Konstantinidis K.T."/>
            <person name="Angelidaki I."/>
        </authorList>
    </citation>
    <scope>NUCLEOTIDE SEQUENCE [LARGE SCALE GENOMIC DNA]</scope>
    <source>
        <strain evidence="8">AS06rmzACSIP_65</strain>
    </source>
</reference>
<dbReference type="GO" id="GO:0070677">
    <property type="term" value="F:rRNA (cytosine-2'-O-)-methyltransferase activity"/>
    <property type="evidence" value="ECO:0007669"/>
    <property type="project" value="UniProtKB-UniRule"/>
</dbReference>
<sequence>MEKGKLYVVATPIGNLEDITLRAIRILKEATFILSEDTRESKKLLDKYLVDTPLVSYRDQNHDKMIFKILEKLDMGMNLALISDAGTPLISDPGFRLVKELLEKEYSVISIPGPSALTSAISISGLPTDKFVFLGFLPKSDERRKKLLKEYFHLENSIVIYESPKRLLRLLRLVFNEFGDREVFLAKDISKLREEIFKGNVSDILKELEKRDFEKNPHGEFVCIFR</sequence>
<comment type="similarity">
    <text evidence="6">Belongs to the methyltransferase superfamily. RsmI family.</text>
</comment>
<dbReference type="InterPro" id="IPR018063">
    <property type="entry name" value="SAM_MeTrfase_RsmI_CS"/>
</dbReference>
<proteinExistence type="inferred from homology"/>
<dbReference type="HAMAP" id="MF_01877">
    <property type="entry name" value="16SrRNA_methyltr_I"/>
    <property type="match status" value="1"/>
</dbReference>
<dbReference type="PANTHER" id="PTHR46111:SF1">
    <property type="entry name" value="RIBOSOMAL RNA SMALL SUBUNIT METHYLTRANSFERASE I"/>
    <property type="match status" value="1"/>
</dbReference>
<dbReference type="FunFam" id="3.40.1010.10:FF:000007">
    <property type="entry name" value="Ribosomal RNA small subunit methyltransferase I"/>
    <property type="match status" value="1"/>
</dbReference>
<keyword evidence="4 6" id="KW-0808">Transferase</keyword>
<dbReference type="PIRSF" id="PIRSF005917">
    <property type="entry name" value="MTase_YraL"/>
    <property type="match status" value="1"/>
</dbReference>
<evidence type="ECO:0000256" key="6">
    <source>
        <dbReference type="HAMAP-Rule" id="MF_01877"/>
    </source>
</evidence>
<dbReference type="InterPro" id="IPR035996">
    <property type="entry name" value="4pyrrol_Methylase_sf"/>
</dbReference>
<dbReference type="InterPro" id="IPR000878">
    <property type="entry name" value="4pyrrol_Mease"/>
</dbReference>
<dbReference type="InterPro" id="IPR014776">
    <property type="entry name" value="4pyrrole_Mease_sub2"/>
</dbReference>
<evidence type="ECO:0000256" key="1">
    <source>
        <dbReference type="ARBA" id="ARBA00022490"/>
    </source>
</evidence>
<evidence type="ECO:0000256" key="2">
    <source>
        <dbReference type="ARBA" id="ARBA00022552"/>
    </source>
</evidence>
<dbReference type="AlphaFoldDB" id="A0A847D0B0"/>
<dbReference type="Gene3D" id="3.40.1010.10">
    <property type="entry name" value="Cobalt-precorrin-4 Transmethylase, Domain 1"/>
    <property type="match status" value="1"/>
</dbReference>
<comment type="catalytic activity">
    <reaction evidence="6">
        <text>cytidine(1402) in 16S rRNA + S-adenosyl-L-methionine = 2'-O-methylcytidine(1402) in 16S rRNA + S-adenosyl-L-homocysteine + H(+)</text>
        <dbReference type="Rhea" id="RHEA:42924"/>
        <dbReference type="Rhea" id="RHEA-COMP:10285"/>
        <dbReference type="Rhea" id="RHEA-COMP:10286"/>
        <dbReference type="ChEBI" id="CHEBI:15378"/>
        <dbReference type="ChEBI" id="CHEBI:57856"/>
        <dbReference type="ChEBI" id="CHEBI:59789"/>
        <dbReference type="ChEBI" id="CHEBI:74495"/>
        <dbReference type="ChEBI" id="CHEBI:82748"/>
        <dbReference type="EC" id="2.1.1.198"/>
    </reaction>
</comment>
<comment type="function">
    <text evidence="6">Catalyzes the 2'-O-methylation of the ribose of cytidine 1402 (C1402) in 16S rRNA.</text>
</comment>
<dbReference type="SUPFAM" id="SSF53790">
    <property type="entry name" value="Tetrapyrrole methylase"/>
    <property type="match status" value="1"/>
</dbReference>
<name>A0A847D0B0_9BACT</name>